<dbReference type="SUPFAM" id="SSF51735">
    <property type="entry name" value="NAD(P)-binding Rossmann-fold domains"/>
    <property type="match status" value="1"/>
</dbReference>
<evidence type="ECO:0000313" key="4">
    <source>
        <dbReference type="EMBL" id="RHD56486.1"/>
    </source>
</evidence>
<dbReference type="Pfam" id="PF00106">
    <property type="entry name" value="adh_short"/>
    <property type="match status" value="1"/>
</dbReference>
<dbReference type="CDD" id="cd05233">
    <property type="entry name" value="SDR_c"/>
    <property type="match status" value="1"/>
</dbReference>
<dbReference type="PANTHER" id="PTHR44196">
    <property type="entry name" value="DEHYDROGENASE/REDUCTASE SDR FAMILY MEMBER 7B"/>
    <property type="match status" value="1"/>
</dbReference>
<proteinExistence type="inferred from homology"/>
<comment type="caution">
    <text evidence="4">The sequence shown here is derived from an EMBL/GenBank/DDBJ whole genome shotgun (WGS) entry which is preliminary data.</text>
</comment>
<protein>
    <submittedName>
        <fullName evidence="4">SDR family NAD(P)-dependent oxidoreductase</fullName>
    </submittedName>
</protein>
<evidence type="ECO:0000256" key="2">
    <source>
        <dbReference type="ARBA" id="ARBA00023002"/>
    </source>
</evidence>
<gene>
    <name evidence="4" type="ORF">DW787_02760</name>
</gene>
<sequence>MTRIAIVTGASSGLGREFVKQLDAGAAGKFDEIWAVARRADRLEALRRTCDTPVRPFCLDLTDPASFDVIDGTLSETPAAEVALLINNAGFGTFGPIAAQRPEDGASMAKLLMVAPVELIYRTLPYYRAGSRVINVASVAAFLPQPKLAVYSAAKRFILDLSRSLNAELGEADIHVTALCPKFMHTEFLDQPGDQAAANAMCAIGFERAEDVARSALRASNRGKDLCIPSLDMKAYYAASRILPYKAALAVERALGIL</sequence>
<dbReference type="GO" id="GO:0016020">
    <property type="term" value="C:membrane"/>
    <property type="evidence" value="ECO:0007669"/>
    <property type="project" value="TreeGrafter"/>
</dbReference>
<name>A0A414FY18_9ACTN</name>
<dbReference type="InterPro" id="IPR002347">
    <property type="entry name" value="SDR_fam"/>
</dbReference>
<dbReference type="Gene3D" id="3.40.50.720">
    <property type="entry name" value="NAD(P)-binding Rossmann-like Domain"/>
    <property type="match status" value="1"/>
</dbReference>
<organism evidence="4 5">
    <name type="scientific">Collinsella intestinalis</name>
    <dbReference type="NCBI Taxonomy" id="147207"/>
    <lineage>
        <taxon>Bacteria</taxon>
        <taxon>Bacillati</taxon>
        <taxon>Actinomycetota</taxon>
        <taxon>Coriobacteriia</taxon>
        <taxon>Coriobacteriales</taxon>
        <taxon>Coriobacteriaceae</taxon>
        <taxon>Collinsella</taxon>
    </lineage>
</organism>
<keyword evidence="2" id="KW-0560">Oxidoreductase</keyword>
<dbReference type="GO" id="GO:0016491">
    <property type="term" value="F:oxidoreductase activity"/>
    <property type="evidence" value="ECO:0007669"/>
    <property type="project" value="UniProtKB-KW"/>
</dbReference>
<dbReference type="InterPro" id="IPR036291">
    <property type="entry name" value="NAD(P)-bd_dom_sf"/>
</dbReference>
<dbReference type="PRINTS" id="PR00080">
    <property type="entry name" value="SDRFAMILY"/>
</dbReference>
<evidence type="ECO:0000256" key="1">
    <source>
        <dbReference type="ARBA" id="ARBA00006484"/>
    </source>
</evidence>
<reference evidence="4 5" key="1">
    <citation type="submission" date="2018-08" db="EMBL/GenBank/DDBJ databases">
        <title>A genome reference for cultivated species of the human gut microbiota.</title>
        <authorList>
            <person name="Zou Y."/>
            <person name="Xue W."/>
            <person name="Luo G."/>
        </authorList>
    </citation>
    <scope>NUCLEOTIDE SEQUENCE [LARGE SCALE GENOMIC DNA]</scope>
    <source>
        <strain evidence="4 5">AM30-5LB</strain>
    </source>
</reference>
<evidence type="ECO:0000256" key="3">
    <source>
        <dbReference type="RuleBase" id="RU000363"/>
    </source>
</evidence>
<dbReference type="EMBL" id="QSJI01000002">
    <property type="protein sequence ID" value="RHD56486.1"/>
    <property type="molecule type" value="Genomic_DNA"/>
</dbReference>
<dbReference type="AlphaFoldDB" id="A0A414FY18"/>
<dbReference type="Proteomes" id="UP000286050">
    <property type="component" value="Unassembled WGS sequence"/>
</dbReference>
<dbReference type="PRINTS" id="PR00081">
    <property type="entry name" value="GDHRDH"/>
</dbReference>
<evidence type="ECO:0000313" key="5">
    <source>
        <dbReference type="Proteomes" id="UP000286050"/>
    </source>
</evidence>
<accession>A0A414FY18</accession>
<dbReference type="PANTHER" id="PTHR44196:SF2">
    <property type="entry name" value="SHORT-CHAIN DEHYDROGENASE-RELATED"/>
    <property type="match status" value="1"/>
</dbReference>
<comment type="similarity">
    <text evidence="1 3">Belongs to the short-chain dehydrogenases/reductases (SDR) family.</text>
</comment>
<dbReference type="RefSeq" id="WP_118271542.1">
    <property type="nucleotide sequence ID" value="NZ_QSJI01000002.1"/>
</dbReference>